<proteinExistence type="predicted"/>
<dbReference type="InterPro" id="IPR055414">
    <property type="entry name" value="LRR_R13L4/SHOC2-like"/>
</dbReference>
<evidence type="ECO:0000256" key="1">
    <source>
        <dbReference type="ARBA" id="ARBA00022614"/>
    </source>
</evidence>
<dbReference type="Pfam" id="PF10428">
    <property type="entry name" value="SOG2"/>
    <property type="match status" value="2"/>
</dbReference>
<feature type="domain" description="Disease resistance R13L4/SHOC-2-like LRR" evidence="4">
    <location>
        <begin position="90"/>
        <end position="168"/>
    </location>
</feature>
<dbReference type="InterPro" id="IPR003591">
    <property type="entry name" value="Leu-rich_rpt_typical-subtyp"/>
</dbReference>
<dbReference type="InterPro" id="IPR032675">
    <property type="entry name" value="LRR_dom_sf"/>
</dbReference>
<dbReference type="RefSeq" id="XP_033658163.1">
    <property type="nucleotide sequence ID" value="XM_033797277.1"/>
</dbReference>
<dbReference type="PROSITE" id="PS51450">
    <property type="entry name" value="LRR"/>
    <property type="match status" value="1"/>
</dbReference>
<evidence type="ECO:0000313" key="5">
    <source>
        <dbReference type="EMBL" id="KAF2280625.1"/>
    </source>
</evidence>
<keyword evidence="2" id="KW-0677">Repeat</keyword>
<protein>
    <submittedName>
        <fullName evidence="5">Cell morphogenesis protein-like protein Sog2</fullName>
    </submittedName>
</protein>
<accession>A0A6A6JWM1</accession>
<dbReference type="SUPFAM" id="SSF52075">
    <property type="entry name" value="Outer arm dynein light chain 1"/>
    <property type="match status" value="1"/>
</dbReference>
<reference evidence="5" key="1">
    <citation type="journal article" date="2020" name="Stud. Mycol.">
        <title>101 Dothideomycetes genomes: a test case for predicting lifestyles and emergence of pathogens.</title>
        <authorList>
            <person name="Haridas S."/>
            <person name="Albert R."/>
            <person name="Binder M."/>
            <person name="Bloem J."/>
            <person name="Labutti K."/>
            <person name="Salamov A."/>
            <person name="Andreopoulos B."/>
            <person name="Baker S."/>
            <person name="Barry K."/>
            <person name="Bills G."/>
            <person name="Bluhm B."/>
            <person name="Cannon C."/>
            <person name="Castanera R."/>
            <person name="Culley D."/>
            <person name="Daum C."/>
            <person name="Ezra D."/>
            <person name="Gonzalez J."/>
            <person name="Henrissat B."/>
            <person name="Kuo A."/>
            <person name="Liang C."/>
            <person name="Lipzen A."/>
            <person name="Lutzoni F."/>
            <person name="Magnuson J."/>
            <person name="Mondo S."/>
            <person name="Nolan M."/>
            <person name="Ohm R."/>
            <person name="Pangilinan J."/>
            <person name="Park H.-J."/>
            <person name="Ramirez L."/>
            <person name="Alfaro M."/>
            <person name="Sun H."/>
            <person name="Tritt A."/>
            <person name="Yoshinaga Y."/>
            <person name="Zwiers L.-H."/>
            <person name="Turgeon B."/>
            <person name="Goodwin S."/>
            <person name="Spatafora J."/>
            <person name="Crous P."/>
            <person name="Grigoriev I."/>
        </authorList>
    </citation>
    <scope>NUCLEOTIDE SEQUENCE</scope>
    <source>
        <strain evidence="5">CBS 379.55</strain>
    </source>
</reference>
<dbReference type="SMART" id="SM00369">
    <property type="entry name" value="LRR_TYP"/>
    <property type="match status" value="3"/>
</dbReference>
<evidence type="ECO:0000256" key="3">
    <source>
        <dbReference type="SAM" id="MobiDB-lite"/>
    </source>
</evidence>
<keyword evidence="1" id="KW-0433">Leucine-rich repeat</keyword>
<feature type="compositionally biased region" description="Basic and acidic residues" evidence="3">
    <location>
        <begin position="212"/>
        <end position="228"/>
    </location>
</feature>
<dbReference type="SMART" id="SM00364">
    <property type="entry name" value="LRR_BAC"/>
    <property type="match status" value="4"/>
</dbReference>
<dbReference type="PANTHER" id="PTHR48051:SF54">
    <property type="entry name" value="LEUCINE-RICH REPEAT-CONTAINING PROTEIN"/>
    <property type="match status" value="1"/>
</dbReference>
<dbReference type="OrthoDB" id="1394818at2759"/>
<dbReference type="GO" id="GO:0005737">
    <property type="term" value="C:cytoplasm"/>
    <property type="evidence" value="ECO:0007669"/>
    <property type="project" value="TreeGrafter"/>
</dbReference>
<dbReference type="EMBL" id="ML986484">
    <property type="protein sequence ID" value="KAF2280625.1"/>
    <property type="molecule type" value="Genomic_DNA"/>
</dbReference>
<evidence type="ECO:0000256" key="2">
    <source>
        <dbReference type="ARBA" id="ARBA00022737"/>
    </source>
</evidence>
<dbReference type="InterPro" id="IPR019487">
    <property type="entry name" value="RAM_signalling_pathway_SOG2"/>
</dbReference>
<feature type="compositionally biased region" description="Polar residues" evidence="3">
    <location>
        <begin position="286"/>
        <end position="296"/>
    </location>
</feature>
<dbReference type="Proteomes" id="UP000800097">
    <property type="component" value="Unassembled WGS sequence"/>
</dbReference>
<dbReference type="Gene3D" id="3.80.10.10">
    <property type="entry name" value="Ribonuclease Inhibitor"/>
    <property type="match status" value="1"/>
</dbReference>
<name>A0A6A6JWM1_WESOR</name>
<dbReference type="PANTHER" id="PTHR48051">
    <property type="match status" value="1"/>
</dbReference>
<keyword evidence="6" id="KW-1185">Reference proteome</keyword>
<gene>
    <name evidence="5" type="ORF">EI97DRAFT_428721</name>
</gene>
<dbReference type="InterPro" id="IPR001611">
    <property type="entry name" value="Leu-rich_rpt"/>
</dbReference>
<evidence type="ECO:0000259" key="4">
    <source>
        <dbReference type="Pfam" id="PF23598"/>
    </source>
</evidence>
<organism evidence="5 6">
    <name type="scientific">Westerdykella ornata</name>
    <dbReference type="NCBI Taxonomy" id="318751"/>
    <lineage>
        <taxon>Eukaryota</taxon>
        <taxon>Fungi</taxon>
        <taxon>Dikarya</taxon>
        <taxon>Ascomycota</taxon>
        <taxon>Pezizomycotina</taxon>
        <taxon>Dothideomycetes</taxon>
        <taxon>Pleosporomycetidae</taxon>
        <taxon>Pleosporales</taxon>
        <taxon>Sporormiaceae</taxon>
        <taxon>Westerdykella</taxon>
    </lineage>
</organism>
<dbReference type="InterPro" id="IPR050216">
    <property type="entry name" value="LRR_domain-containing"/>
</dbReference>
<dbReference type="AlphaFoldDB" id="A0A6A6JWM1"/>
<dbReference type="GeneID" id="54550452"/>
<dbReference type="Pfam" id="PF23598">
    <property type="entry name" value="LRR_14"/>
    <property type="match status" value="1"/>
</dbReference>
<feature type="compositionally biased region" description="Pro residues" evidence="3">
    <location>
        <begin position="271"/>
        <end position="280"/>
    </location>
</feature>
<feature type="region of interest" description="Disordered" evidence="3">
    <location>
        <begin position="212"/>
        <end position="327"/>
    </location>
</feature>
<sequence>MSSETATSISDEEVVALAQNILRQSREDIDQRAGQTTSELQQQQPGITIDLGHKNIVKLPDEVIDVIRAEIERLALSHNLLTTLPSRLVECKRLRYLNVRYNSMREIPECILGMPSLEILDVSRNRITAIPPGIANLTSLKVLAIAKNRIEELPVCLGDINSLQVLKLDGNPLKFPPPEVCSINANAPSPANENERDAVIATQVKKFMRLQSSKEKQRVETEKLRIESSGDESWTESNPETPRPSRRTNGGRFPVRPSIGSVEGFNEKPPESPGIPPPIPTRSHYRNQSSQNNITSRRPKISPLILSNNANERNRSQSEGAGPVSHRQKRMGIYTNKTTDLGFVDELKRTSHFRGFSQGYVIHANAVPNGMSGPATAIGYGDNVTVRSLASRPLSDVREHKRRSRQPDVVVEAAKNFLYAVSQLHDTISHMMRVDRSQDSLHRKEDFYRRFTSTYLHIRALDDLLRRFDTLAEEDEEEANTLAQSIYVYTLKCLDLFMAINLSIAENRTEIAQSVDPRILRTYLLLQQGSLAEMRNACAILGAVFSDPPRKSMRSDVNATVRARPLKVRRFQASPPQRNVSYQIPPPVILHSNDNSRTNTLTSISAATPRSGESFATLAAMSRSNTLNGTLDEQDEDIYFERVYDKLKLACDACANTIPIITRSLEEKFEVLRRDLDIDDPKLKVLAGLVEKSNLVQDSMEPLARRLSQMQLKDSYSRSQPVFWQLCMAFIKAWGDLASACSQEGRNMGLVGPVEVKQLLKPLHRTVKDASLAINDSPWSHLTANNAGATTQPHLASFTSRTQPPRFAKPAMPASSGSSFPGPINTTITSTSAYSQPYSTTGVGSGSAGYGTPVPATPLLSAALGAAAQATVPNTPSYAPVGSSSTINVFERADRLLSQQSRRV</sequence>
<evidence type="ECO:0000313" key="6">
    <source>
        <dbReference type="Proteomes" id="UP000800097"/>
    </source>
</evidence>